<accession>A0AA46AJF9</accession>
<comment type="caution">
    <text evidence="2">The sequence shown here is derived from an EMBL/GenBank/DDBJ whole genome shotgun (WGS) entry which is preliminary data.</text>
</comment>
<evidence type="ECO:0000256" key="1">
    <source>
        <dbReference type="SAM" id="Phobius"/>
    </source>
</evidence>
<dbReference type="RefSeq" id="WP_283409649.1">
    <property type="nucleotide sequence ID" value="NZ_FXUF01000008.1"/>
</dbReference>
<keyword evidence="1" id="KW-0812">Transmembrane</keyword>
<dbReference type="Proteomes" id="UP001158066">
    <property type="component" value="Unassembled WGS sequence"/>
</dbReference>
<keyword evidence="1" id="KW-0472">Membrane</keyword>
<name>A0AA46AJF9_9CLOT</name>
<sequence length="208" mass="24281">MRQRNVIAIIIVIVVSMTALTFYIHKSASSNVRNRHYEVAMHSRMIRDFQNFGKELQLLDNKLSTVLEEYESFSDNTYPYFISDTAINSFFSSNFFSAVLLESPASYAYEKIYTNANENITEIITNDQFAITGPEYLQALYTYNKELILEWESIMLDFFPNEHIRTSEEVDNAHLEIVSTYHHFSKRSEELLNSDLLDLHGLLFGHYD</sequence>
<keyword evidence="1" id="KW-1133">Transmembrane helix</keyword>
<reference evidence="2" key="1">
    <citation type="submission" date="2017-05" db="EMBL/GenBank/DDBJ databases">
        <authorList>
            <person name="Varghese N."/>
            <person name="Submissions S."/>
        </authorList>
    </citation>
    <scope>NUCLEOTIDE SEQUENCE</scope>
    <source>
        <strain evidence="2">Su22</strain>
    </source>
</reference>
<dbReference type="AlphaFoldDB" id="A0AA46AJF9"/>
<keyword evidence="3" id="KW-1185">Reference proteome</keyword>
<feature type="transmembrane region" description="Helical" evidence="1">
    <location>
        <begin position="6"/>
        <end position="25"/>
    </location>
</feature>
<evidence type="ECO:0000313" key="3">
    <source>
        <dbReference type="Proteomes" id="UP001158066"/>
    </source>
</evidence>
<dbReference type="EMBL" id="FXUF01000008">
    <property type="protein sequence ID" value="SMP60700.1"/>
    <property type="molecule type" value="Genomic_DNA"/>
</dbReference>
<organism evidence="2 3">
    <name type="scientific">Anoxynatronum buryatiense</name>
    <dbReference type="NCBI Taxonomy" id="489973"/>
    <lineage>
        <taxon>Bacteria</taxon>
        <taxon>Bacillati</taxon>
        <taxon>Bacillota</taxon>
        <taxon>Clostridia</taxon>
        <taxon>Eubacteriales</taxon>
        <taxon>Clostridiaceae</taxon>
        <taxon>Anoxynatronum</taxon>
    </lineage>
</organism>
<gene>
    <name evidence="2" type="ORF">SAMN06296020_108167</name>
</gene>
<protein>
    <submittedName>
        <fullName evidence="2">Uncharacterized protein</fullName>
    </submittedName>
</protein>
<evidence type="ECO:0000313" key="2">
    <source>
        <dbReference type="EMBL" id="SMP60700.1"/>
    </source>
</evidence>
<proteinExistence type="predicted"/>